<protein>
    <recommendedName>
        <fullName evidence="5">Polysaccharide chain length determinant N-terminal domain-containing protein</fullName>
    </recommendedName>
</protein>
<feature type="transmembrane region" description="Helical" evidence="2">
    <location>
        <begin position="80"/>
        <end position="99"/>
    </location>
</feature>
<keyword evidence="2" id="KW-0812">Transmembrane</keyword>
<proteinExistence type="predicted"/>
<organism evidence="3 4">
    <name type="scientific">Mycolicibacterium novocastrense</name>
    <name type="common">Mycobacterium novocastrense</name>
    <dbReference type="NCBI Taxonomy" id="59813"/>
    <lineage>
        <taxon>Bacteria</taxon>
        <taxon>Bacillati</taxon>
        <taxon>Actinomycetota</taxon>
        <taxon>Actinomycetes</taxon>
        <taxon>Mycobacteriales</taxon>
        <taxon>Mycobacteriaceae</taxon>
        <taxon>Mycolicibacterium</taxon>
    </lineage>
</organism>
<keyword evidence="2" id="KW-1133">Transmembrane helix</keyword>
<reference evidence="3" key="1">
    <citation type="submission" date="2020-07" db="EMBL/GenBank/DDBJ databases">
        <authorList>
            <person name="Pettersson B.M.F."/>
            <person name="Behra P.R.K."/>
            <person name="Ramesh M."/>
            <person name="Das S."/>
            <person name="Dasgupta S."/>
            <person name="Kirsebom L.A."/>
        </authorList>
    </citation>
    <scope>NUCLEOTIDE SEQUENCE</scope>
    <source>
        <strain evidence="3">DSM 44203</strain>
    </source>
</reference>
<gene>
    <name evidence="3" type="ORF">H7I77_23810</name>
</gene>
<reference evidence="3" key="2">
    <citation type="journal article" date="2022" name="BMC Genomics">
        <title>Comparative genome analysis of mycobacteria focusing on tRNA and non-coding RNA.</title>
        <authorList>
            <person name="Behra P.R.K."/>
            <person name="Pettersson B.M.F."/>
            <person name="Ramesh M."/>
            <person name="Das S."/>
            <person name="Dasgupta S."/>
            <person name="Kirsebom L.A."/>
        </authorList>
    </citation>
    <scope>NUCLEOTIDE SEQUENCE</scope>
    <source>
        <strain evidence="3">DSM 44203</strain>
    </source>
</reference>
<feature type="compositionally biased region" description="Basic and acidic residues" evidence="1">
    <location>
        <begin position="471"/>
        <end position="489"/>
    </location>
</feature>
<evidence type="ECO:0000256" key="1">
    <source>
        <dbReference type="SAM" id="MobiDB-lite"/>
    </source>
</evidence>
<dbReference type="Proteomes" id="UP001207528">
    <property type="component" value="Unassembled WGS sequence"/>
</dbReference>
<dbReference type="RefSeq" id="WP_131808587.1">
    <property type="nucleotide sequence ID" value="NZ_BCTA01000063.1"/>
</dbReference>
<evidence type="ECO:0008006" key="5">
    <source>
        <dbReference type="Google" id="ProtNLM"/>
    </source>
</evidence>
<dbReference type="AlphaFoldDB" id="A0AAW5SSB1"/>
<dbReference type="EMBL" id="JACKTI010000063">
    <property type="protein sequence ID" value="MCV7026341.1"/>
    <property type="molecule type" value="Genomic_DNA"/>
</dbReference>
<accession>A0AAW5SSB1</accession>
<comment type="caution">
    <text evidence="3">The sequence shown here is derived from an EMBL/GenBank/DDBJ whole genome shotgun (WGS) entry which is preliminary data.</text>
</comment>
<feature type="region of interest" description="Disordered" evidence="1">
    <location>
        <begin position="461"/>
        <end position="489"/>
    </location>
</feature>
<evidence type="ECO:0000313" key="4">
    <source>
        <dbReference type="Proteomes" id="UP001207528"/>
    </source>
</evidence>
<sequence>MIGIRDQKVTFARYVRQSTPGFVALFSAKWSLGGRAGVPGSLCGAERAVYDRSALMVAGDSIASSGATVARARREWLAKLLIGAVIGALIGAIAGWLVFRTAATESTATAYVRLLQPVDLTAVAASASQTTPDTMDNVRRYVTGEVAFLSGNGFAQVVARKVGQSEPVELEIEHDDDSAVVGISSSSDDGDAARRIVQAAVDVYAENLEQRVDGELRTIIPAFSEWERAARESGNVGRAQEIQRLRENVLLQADSSSMVILQTPTVNSASGSDWLMGALLGAVVGGAVVPLAMNSRRRRAGRVTTFDDLADFVDGTFYPAVEVGQSRDPFRDRAGATLARTLYAQCPSHGQSRVVVLIGASATSPTPVVLTLFEFAAGERGPTRTITLARDDSAALAPAGEAATVLIDAGTIGTSRRIPEAIALATVVVVVAEIGVDTVTQVLTVRASVPAQTPVWSVLTYRPRGRPGSTGRHESRTVRTDNGDTDGRP</sequence>
<keyword evidence="2" id="KW-0472">Membrane</keyword>
<name>A0AAW5SSB1_MYCNV</name>
<evidence type="ECO:0000256" key="2">
    <source>
        <dbReference type="SAM" id="Phobius"/>
    </source>
</evidence>
<evidence type="ECO:0000313" key="3">
    <source>
        <dbReference type="EMBL" id="MCV7026341.1"/>
    </source>
</evidence>